<feature type="compositionally biased region" description="Basic and acidic residues" evidence="8">
    <location>
        <begin position="1076"/>
        <end position="1090"/>
    </location>
</feature>
<comment type="subcellular location">
    <subcellularLocation>
        <location evidence="1">Nucleus</location>
    </subcellularLocation>
</comment>
<evidence type="ECO:0000256" key="8">
    <source>
        <dbReference type="SAM" id="MobiDB-lite"/>
    </source>
</evidence>
<feature type="domain" description="Helicase SEN1 beta-barrel" evidence="12">
    <location>
        <begin position="1181"/>
        <end position="1269"/>
    </location>
</feature>
<evidence type="ECO:0000259" key="11">
    <source>
        <dbReference type="Pfam" id="PF13087"/>
    </source>
</evidence>
<keyword evidence="5" id="KW-0347">Helicase</keyword>
<protein>
    <recommendedName>
        <fullName evidence="15">Helicase SEN1</fullName>
    </recommendedName>
</protein>
<dbReference type="InterPro" id="IPR027417">
    <property type="entry name" value="P-loop_NTPase"/>
</dbReference>
<dbReference type="GO" id="GO:0016604">
    <property type="term" value="C:nuclear body"/>
    <property type="evidence" value="ECO:0007669"/>
    <property type="project" value="TreeGrafter"/>
</dbReference>
<evidence type="ECO:0000256" key="3">
    <source>
        <dbReference type="ARBA" id="ARBA00022741"/>
    </source>
</evidence>
<feature type="domain" description="DNA2/NAM7 helicase-like C-terminal" evidence="11">
    <location>
        <begin position="1631"/>
        <end position="1826"/>
    </location>
</feature>
<evidence type="ECO:0000259" key="9">
    <source>
        <dbReference type="Pfam" id="PF12726"/>
    </source>
</evidence>
<comment type="caution">
    <text evidence="13">The sequence shown here is derived from an EMBL/GenBank/DDBJ whole genome shotgun (WGS) entry which is preliminary data.</text>
</comment>
<feature type="domain" description="Helicase Sen1 N-terminal" evidence="9">
    <location>
        <begin position="102"/>
        <end position="837"/>
    </location>
</feature>
<dbReference type="GO" id="GO:0016787">
    <property type="term" value="F:hydrolase activity"/>
    <property type="evidence" value="ECO:0007669"/>
    <property type="project" value="UniProtKB-KW"/>
</dbReference>
<evidence type="ECO:0000259" key="10">
    <source>
        <dbReference type="Pfam" id="PF13086"/>
    </source>
</evidence>
<dbReference type="Pfam" id="PF23576">
    <property type="entry name" value="SEN1_barrel"/>
    <property type="match status" value="1"/>
</dbReference>
<dbReference type="GO" id="GO:0005524">
    <property type="term" value="F:ATP binding"/>
    <property type="evidence" value="ECO:0007669"/>
    <property type="project" value="UniProtKB-KW"/>
</dbReference>
<keyword evidence="3" id="KW-0547">Nucleotide-binding</keyword>
<evidence type="ECO:0000256" key="5">
    <source>
        <dbReference type="ARBA" id="ARBA00022806"/>
    </source>
</evidence>
<dbReference type="Pfam" id="PF13086">
    <property type="entry name" value="AAA_11"/>
    <property type="match status" value="1"/>
</dbReference>
<keyword evidence="14" id="KW-1185">Reference proteome</keyword>
<dbReference type="GO" id="GO:0006369">
    <property type="term" value="P:termination of RNA polymerase II transcription"/>
    <property type="evidence" value="ECO:0007669"/>
    <property type="project" value="TreeGrafter"/>
</dbReference>
<proteinExistence type="inferred from homology"/>
<dbReference type="SUPFAM" id="SSF52540">
    <property type="entry name" value="P-loop containing nucleoside triphosphate hydrolases"/>
    <property type="match status" value="1"/>
</dbReference>
<evidence type="ECO:0000256" key="7">
    <source>
        <dbReference type="ARBA" id="ARBA00023242"/>
    </source>
</evidence>
<dbReference type="Pfam" id="PF13087">
    <property type="entry name" value="AAA_12"/>
    <property type="match status" value="1"/>
</dbReference>
<evidence type="ECO:0000256" key="1">
    <source>
        <dbReference type="ARBA" id="ARBA00004123"/>
    </source>
</evidence>
<dbReference type="FunFam" id="3.40.50.300:FF:000326">
    <property type="entry name" value="P-loop containing nucleoside triphosphate hydrolase"/>
    <property type="match status" value="1"/>
</dbReference>
<keyword evidence="6" id="KW-0067">ATP-binding</keyword>
<dbReference type="FunFam" id="3.40.50.300:FF:001152">
    <property type="entry name" value="tRNA-splicing endonuclease, putative"/>
    <property type="match status" value="1"/>
</dbReference>
<evidence type="ECO:0000259" key="12">
    <source>
        <dbReference type="Pfam" id="PF23576"/>
    </source>
</evidence>
<feature type="compositionally biased region" description="Polar residues" evidence="8">
    <location>
        <begin position="1935"/>
        <end position="1966"/>
    </location>
</feature>
<dbReference type="GO" id="GO:0004386">
    <property type="term" value="F:helicase activity"/>
    <property type="evidence" value="ECO:0007669"/>
    <property type="project" value="UniProtKB-KW"/>
</dbReference>
<dbReference type="GO" id="GO:0005694">
    <property type="term" value="C:chromosome"/>
    <property type="evidence" value="ECO:0007669"/>
    <property type="project" value="UniProtKB-ARBA"/>
</dbReference>
<keyword evidence="7" id="KW-0539">Nucleus</keyword>
<dbReference type="CDD" id="cd18042">
    <property type="entry name" value="DEXXQc_SETX"/>
    <property type="match status" value="1"/>
</dbReference>
<feature type="region of interest" description="Disordered" evidence="8">
    <location>
        <begin position="966"/>
        <end position="987"/>
    </location>
</feature>
<dbReference type="InterPro" id="IPR041677">
    <property type="entry name" value="DNA2/NAM7_AAA_11"/>
</dbReference>
<organism evidence="13 14">
    <name type="scientific">Zalerion maritima</name>
    <dbReference type="NCBI Taxonomy" id="339359"/>
    <lineage>
        <taxon>Eukaryota</taxon>
        <taxon>Fungi</taxon>
        <taxon>Dikarya</taxon>
        <taxon>Ascomycota</taxon>
        <taxon>Pezizomycotina</taxon>
        <taxon>Sordariomycetes</taxon>
        <taxon>Lulworthiomycetidae</taxon>
        <taxon>Lulworthiales</taxon>
        <taxon>Lulworthiaceae</taxon>
        <taxon>Zalerion</taxon>
    </lineage>
</organism>
<dbReference type="InterPro" id="IPR041679">
    <property type="entry name" value="DNA2/NAM7-like_C"/>
</dbReference>
<dbReference type="InterPro" id="IPR047187">
    <property type="entry name" value="SF1_C_Upf1"/>
</dbReference>
<dbReference type="InterPro" id="IPR056474">
    <property type="entry name" value="SEN1_barrel"/>
</dbReference>
<evidence type="ECO:0000256" key="2">
    <source>
        <dbReference type="ARBA" id="ARBA00007913"/>
    </source>
</evidence>
<dbReference type="EMBL" id="JAKWBI020000132">
    <property type="protein sequence ID" value="KAJ2901914.1"/>
    <property type="molecule type" value="Genomic_DNA"/>
</dbReference>
<dbReference type="InterPro" id="IPR024481">
    <property type="entry name" value="Helicase_Sen1_N"/>
</dbReference>
<feature type="compositionally biased region" description="Pro residues" evidence="8">
    <location>
        <begin position="2023"/>
        <end position="2033"/>
    </location>
</feature>
<feature type="region of interest" description="Disordered" evidence="8">
    <location>
        <begin position="1920"/>
        <end position="2062"/>
    </location>
</feature>
<dbReference type="Gene3D" id="3.40.50.300">
    <property type="entry name" value="P-loop containing nucleotide triphosphate hydrolases"/>
    <property type="match status" value="2"/>
</dbReference>
<feature type="domain" description="DNA2/NAM7 helicase helicase" evidence="10">
    <location>
        <begin position="1331"/>
        <end position="1623"/>
    </location>
</feature>
<dbReference type="GO" id="GO:0001147">
    <property type="term" value="F:transcription termination site sequence-specific DNA binding"/>
    <property type="evidence" value="ECO:0007669"/>
    <property type="project" value="TreeGrafter"/>
</dbReference>
<evidence type="ECO:0000256" key="4">
    <source>
        <dbReference type="ARBA" id="ARBA00022801"/>
    </source>
</evidence>
<comment type="similarity">
    <text evidence="2">Belongs to the DNA2/NAM7 helicase family.</text>
</comment>
<dbReference type="Pfam" id="PF12726">
    <property type="entry name" value="SEN1_N"/>
    <property type="match status" value="1"/>
</dbReference>
<name>A0AAD5RY44_9PEZI</name>
<dbReference type="InterPro" id="IPR045055">
    <property type="entry name" value="DNA2/NAM7-like"/>
</dbReference>
<accession>A0AAD5RY44</accession>
<gene>
    <name evidence="13" type="ORF">MKZ38_001266</name>
</gene>
<evidence type="ECO:0000256" key="6">
    <source>
        <dbReference type="ARBA" id="ARBA00022840"/>
    </source>
</evidence>
<dbReference type="PANTHER" id="PTHR10887">
    <property type="entry name" value="DNA2/NAM7 HELICASE FAMILY"/>
    <property type="match status" value="1"/>
</dbReference>
<evidence type="ECO:0008006" key="15">
    <source>
        <dbReference type="Google" id="ProtNLM"/>
    </source>
</evidence>
<evidence type="ECO:0000313" key="14">
    <source>
        <dbReference type="Proteomes" id="UP001201980"/>
    </source>
</evidence>
<dbReference type="Proteomes" id="UP001201980">
    <property type="component" value="Unassembled WGS sequence"/>
</dbReference>
<evidence type="ECO:0000313" key="13">
    <source>
        <dbReference type="EMBL" id="KAJ2901914.1"/>
    </source>
</evidence>
<reference evidence="13" key="1">
    <citation type="submission" date="2022-07" db="EMBL/GenBank/DDBJ databases">
        <title>Draft genome sequence of Zalerion maritima ATCC 34329, a (micro)plastics degrading marine fungus.</title>
        <authorList>
            <person name="Paco A."/>
            <person name="Goncalves M.F.M."/>
            <person name="Rocha-Santos T.A.P."/>
            <person name="Alves A."/>
        </authorList>
    </citation>
    <scope>NUCLEOTIDE SEQUENCE</scope>
    <source>
        <strain evidence="13">ATCC 34329</strain>
    </source>
</reference>
<dbReference type="PANTHER" id="PTHR10887:SF495">
    <property type="entry name" value="HELICASE SENATAXIN ISOFORM X1-RELATED"/>
    <property type="match status" value="1"/>
</dbReference>
<keyword evidence="4" id="KW-0378">Hydrolase</keyword>
<feature type="region of interest" description="Disordered" evidence="8">
    <location>
        <begin position="1076"/>
        <end position="1096"/>
    </location>
</feature>
<sequence length="2062" mass="230348">MEQNDYNRLFDEIGDKRKPWDLIRKGQAHLLCPKTHDGDIADYQNLVEEQIENDNGHMQLLTIDVKKRRLEDAQSRIQTTLAYSVVVGLDEATAGSWLQEFKDDLNASLSKCDQCIRNWHLRRGPLITRLTKDYVEQVATIMELRYDAIDFARITPGLKAIEAIIDEAGPNTVVTPSHIIRSRGGDVLLPLLESLCSLRYLSVPEHRPTFNKTFLRLQEKKVLKLGNSGILPAMTRFLFDPDPIRQKFARTGWSTIREDGLTLEEWDWAAGDELTRQMQAVAPSPDPGFVLRFWDGLSLMLKSISKEILAKKLGFAPHDEYMKVKSPYFLAMAHFSFDSPDVLAALYSVFAALLVKAPDTFWVVFSSFNRKGVAQSFVTAYHIKTLFRSGQLVPNTSTPLALCWLRPLLDSLRTASARQAVAVEFLVPWFLEGAYEDEQDKENRAFIATGVWGALVTFQMAIDSYRDPSYKMNTKDSLIGISTILNKLVSDKGVIVAAAGGSVGDDFGMGITRIAIDLVRSALQLDSTAFWYEWMALYRRAYIEDGFQRNSAQLWEAVLDVVKPGQYQTSSVVMSAALQFLKAEPLIAEKHKQLPPKETNWNSRLIMTASVVERILGRLCDFNDADRRRFLADPSVMKSVVHALFNSNQDLSTAALEFIKSATDEDSRDDAILKLLGQNMRVFLAANCDAVCYSTGDHLSWGPILQILSFNKIICTALCDPGDGLLRTRSLNPEERVVVSRWWKVQWLFVHKALQETEAWSRKYSIEKRLLTEFVRDAMQFADDMIEQDAVFKTALSTSDGDSTQVMKRLLGSPQGCTGLSRMIRLRDPWLIEVIVKILTKLFNRLHEYEMPVNEEVSKLIKDTCMPISGSRNRFNISTNLLPTQRAQLLQALRVQVDDEEDDDDVVITQVKSYKPKKQTTIDNWSRGGTSSSIQDAMKGLTPTASSSSVLEQLRKKEIEMKRLRQEKEAKRQREAAMKKAQKEKDIKQLQGSIKEKRMKEKEEQERAKAAMVARARALRNPKPLVPGEGSGLQGIAGAKGKVAPAANKSELMINSDSEPEDDEDSEDGLQELLARRKESSHMNETERQLALRATAGPVKKIRTMRDEKSNRARIAPSMDNLHSQLLAWDIFHDGDDPPGSGSCLKVASSYQSPRDYKSTFFPLLIHEAWRAFVTARNECTQKAFGLKVTSRMSVDNFIEIATAIPLAENKDRFLSEGDIVIISRSSNPLRDTDAEYILARIKDTKIKQGTMDITYRVSRDPQSSLKPNRIHSGADLFAVKVTNMTTIEREFAALESLQHFDLCQEIINAQPSPMLSFSDEKVQATVRNYQLNVGQARAVLNATANDGFTLVQGPPGTGKTKTIVAMVGSLLTGSLSSTSGAIPVMRHGNKPPPTAGGPRKKLLVCAPSNAAVDEIVLRLKQGIRSQNSEESKINVLRLGRVDAINEAVKDVSLDELVKQRMDGDPSFNNGFQEKEALHTRAGELKSQLGELRPRLESARAEGNPAMESTLQREYDILKKEQGQIGRKIDTLKDKGNTRVRDNKIRRRNIEQEFIDKAHVVCTTLSGSGHHMFRDLKGVDFETVIIDEAAQCVELSALIPLKYGCIKCILVGDPKQLPPTVLSMSAQRYGYDQSLFVRMQQNYANYVHLLDHQYRMHPEISSFPSKEFYGGKLMDGGNMWEDRARPWHRKLNFGPYRFFNVQGIQSKGYKGRSLTNEVEIQVAVQLYHSFESTYGQALNGKIGIITPYKAQLDALRSMFCQRFGDAITERVEFNTTDAFQGRECEIIIFSCVRAEPGGGIGFVKDIRRMNVGLTRAKSSLWVLGNATALEQGDYWRKLIDDAKSRKLYTNAGRGELLRNNPDVSDSDLKPKPKIIAMNNSGISMPDAPSVRPGAVALDATSMLQSAPNTVVVAPTGNHKSASQKAMASGPVPIRPSNSIHPSSGMPVQQANSVNFNPPRAPTNQQGFEPRKRAYGGGGNGDGYPNKRNFSGQARPRHQDQDPAAMQVLGLVAPDRAPAARNGPVPPTHQPPRRPAGLLPGKNRAPQKGGNVFIQKPRRPPPK</sequence>
<dbReference type="CDD" id="cd18808">
    <property type="entry name" value="SF1_C_Upf1"/>
    <property type="match status" value="1"/>
</dbReference>